<protein>
    <recommendedName>
        <fullName evidence="2">HTH CENPB-type domain-containing protein</fullName>
    </recommendedName>
</protein>
<dbReference type="AlphaFoldDB" id="A0ABD3VF13"/>
<evidence type="ECO:0000313" key="3">
    <source>
        <dbReference type="EMBL" id="KAL3859153.1"/>
    </source>
</evidence>
<dbReference type="PROSITE" id="PS51253">
    <property type="entry name" value="HTH_CENPB"/>
    <property type="match status" value="1"/>
</dbReference>
<gene>
    <name evidence="3" type="ORF">ACJMK2_009385</name>
</gene>
<dbReference type="Proteomes" id="UP001634394">
    <property type="component" value="Unassembled WGS sequence"/>
</dbReference>
<feature type="domain" description="HTH CENPB-type" evidence="2">
    <location>
        <begin position="1"/>
        <end position="54"/>
    </location>
</feature>
<dbReference type="EMBL" id="JBJQND010000012">
    <property type="protein sequence ID" value="KAL3859153.1"/>
    <property type="molecule type" value="Genomic_DNA"/>
</dbReference>
<evidence type="ECO:0000259" key="2">
    <source>
        <dbReference type="PROSITE" id="PS51253"/>
    </source>
</evidence>
<comment type="caution">
    <text evidence="3">The sequence shown here is derived from an EMBL/GenBank/DDBJ whole genome shotgun (WGS) entry which is preliminary data.</text>
</comment>
<keyword evidence="1" id="KW-0238">DNA-binding</keyword>
<sequence>KMRSIKFDDVDEATLKWFKNVRAKNIPVDGPRIQQQAEKFAKDLGHETWKALHG</sequence>
<keyword evidence="4" id="KW-1185">Reference proteome</keyword>
<dbReference type="InterPro" id="IPR006600">
    <property type="entry name" value="HTH_CenpB_DNA-bd_dom"/>
</dbReference>
<feature type="non-terminal residue" evidence="3">
    <location>
        <position position="54"/>
    </location>
</feature>
<dbReference type="GO" id="GO:0003677">
    <property type="term" value="F:DNA binding"/>
    <property type="evidence" value="ECO:0007669"/>
    <property type="project" value="UniProtKB-KW"/>
</dbReference>
<name>A0ABD3VF13_SINWO</name>
<accession>A0ABD3VF13</accession>
<dbReference type="Gene3D" id="1.10.10.60">
    <property type="entry name" value="Homeodomain-like"/>
    <property type="match status" value="1"/>
</dbReference>
<proteinExistence type="predicted"/>
<evidence type="ECO:0000313" key="4">
    <source>
        <dbReference type="Proteomes" id="UP001634394"/>
    </source>
</evidence>
<dbReference type="InterPro" id="IPR009057">
    <property type="entry name" value="Homeodomain-like_sf"/>
</dbReference>
<reference evidence="3 4" key="1">
    <citation type="submission" date="2024-11" db="EMBL/GenBank/DDBJ databases">
        <title>Chromosome-level genome assembly of the freshwater bivalve Anodonta woodiana.</title>
        <authorList>
            <person name="Chen X."/>
        </authorList>
    </citation>
    <scope>NUCLEOTIDE SEQUENCE [LARGE SCALE GENOMIC DNA]</scope>
    <source>
        <strain evidence="3">MN2024</strain>
        <tissue evidence="3">Gills</tissue>
    </source>
</reference>
<evidence type="ECO:0000256" key="1">
    <source>
        <dbReference type="ARBA" id="ARBA00023125"/>
    </source>
</evidence>
<organism evidence="3 4">
    <name type="scientific">Sinanodonta woodiana</name>
    <name type="common">Chinese pond mussel</name>
    <name type="synonym">Anodonta woodiana</name>
    <dbReference type="NCBI Taxonomy" id="1069815"/>
    <lineage>
        <taxon>Eukaryota</taxon>
        <taxon>Metazoa</taxon>
        <taxon>Spiralia</taxon>
        <taxon>Lophotrochozoa</taxon>
        <taxon>Mollusca</taxon>
        <taxon>Bivalvia</taxon>
        <taxon>Autobranchia</taxon>
        <taxon>Heteroconchia</taxon>
        <taxon>Palaeoheterodonta</taxon>
        <taxon>Unionida</taxon>
        <taxon>Unionoidea</taxon>
        <taxon>Unionidae</taxon>
        <taxon>Unioninae</taxon>
        <taxon>Sinanodonta</taxon>
    </lineage>
</organism>
<dbReference type="SUPFAM" id="SSF46689">
    <property type="entry name" value="Homeodomain-like"/>
    <property type="match status" value="1"/>
</dbReference>
<feature type="non-terminal residue" evidence="3">
    <location>
        <position position="1"/>
    </location>
</feature>
<dbReference type="Pfam" id="PF03221">
    <property type="entry name" value="HTH_Tnp_Tc5"/>
    <property type="match status" value="1"/>
</dbReference>